<comment type="caution">
    <text evidence="2">The sequence shown here is derived from an EMBL/GenBank/DDBJ whole genome shotgun (WGS) entry which is preliminary data.</text>
</comment>
<organism evidence="2 3">
    <name type="scientific">Yoonia ponticola</name>
    <dbReference type="NCBI Taxonomy" id="1524255"/>
    <lineage>
        <taxon>Bacteria</taxon>
        <taxon>Pseudomonadati</taxon>
        <taxon>Pseudomonadota</taxon>
        <taxon>Alphaproteobacteria</taxon>
        <taxon>Rhodobacterales</taxon>
        <taxon>Paracoccaceae</taxon>
        <taxon>Yoonia</taxon>
    </lineage>
</organism>
<keyword evidence="3" id="KW-1185">Reference proteome</keyword>
<accession>A0A7W9BN39</accession>
<dbReference type="Proteomes" id="UP000535415">
    <property type="component" value="Unassembled WGS sequence"/>
</dbReference>
<keyword evidence="1" id="KW-0732">Signal</keyword>
<dbReference type="PROSITE" id="PS51257">
    <property type="entry name" value="PROKAR_LIPOPROTEIN"/>
    <property type="match status" value="1"/>
</dbReference>
<proteinExistence type="predicted"/>
<gene>
    <name evidence="2" type="ORF">FHS72_002710</name>
</gene>
<reference evidence="2 3" key="1">
    <citation type="submission" date="2020-08" db="EMBL/GenBank/DDBJ databases">
        <title>Genomic Encyclopedia of Type Strains, Phase IV (KMG-IV): sequencing the most valuable type-strain genomes for metagenomic binning, comparative biology and taxonomic classification.</title>
        <authorList>
            <person name="Goeker M."/>
        </authorList>
    </citation>
    <scope>NUCLEOTIDE SEQUENCE [LARGE SCALE GENOMIC DNA]</scope>
    <source>
        <strain evidence="2 3">DSM 101064</strain>
    </source>
</reference>
<dbReference type="AlphaFoldDB" id="A0A7W9BN39"/>
<dbReference type="EMBL" id="JACIJM010000007">
    <property type="protein sequence ID" value="MBB5723074.1"/>
    <property type="molecule type" value="Genomic_DNA"/>
</dbReference>
<evidence type="ECO:0000256" key="1">
    <source>
        <dbReference type="SAM" id="SignalP"/>
    </source>
</evidence>
<dbReference type="RefSeq" id="WP_183529939.1">
    <property type="nucleotide sequence ID" value="NZ_JACIJM010000007.1"/>
</dbReference>
<protein>
    <recommendedName>
        <fullName evidence="4">Transferrin-binding protein B C-lobe/N-lobe beta barrel domain-containing protein</fullName>
    </recommendedName>
</protein>
<sequence length="226" mass="22847">MIVFPRLFAIGALLALTACGGSSGSGVMSTSGAISIPDVNAAGRAYFDFAADGYTALDQSALSDLGSASYNGYMLAVPTSTLDALVGRTQIDASFANGGSLTGQVTDLILVRENADAVAVLTADVADGYTPIDGDVGFINVSGALALSNGAVRRIGGEAIIDVDVTGTVNIPGAAFDAQLSGTENFDVTGGLHGQVADSGEFFAEGTLYARGQRLNFNLDTGIFAE</sequence>
<name>A0A7W9BN39_9RHOB</name>
<feature type="signal peptide" evidence="1">
    <location>
        <begin position="1"/>
        <end position="24"/>
    </location>
</feature>
<evidence type="ECO:0000313" key="3">
    <source>
        <dbReference type="Proteomes" id="UP000535415"/>
    </source>
</evidence>
<feature type="chain" id="PRO_5030546987" description="Transferrin-binding protein B C-lobe/N-lobe beta barrel domain-containing protein" evidence="1">
    <location>
        <begin position="25"/>
        <end position="226"/>
    </location>
</feature>
<evidence type="ECO:0008006" key="4">
    <source>
        <dbReference type="Google" id="ProtNLM"/>
    </source>
</evidence>
<evidence type="ECO:0000313" key="2">
    <source>
        <dbReference type="EMBL" id="MBB5723074.1"/>
    </source>
</evidence>